<dbReference type="OrthoDB" id="5371797at2759"/>
<comment type="caution">
    <text evidence="6">The sequence shown here is derived from an EMBL/GenBank/DDBJ whole genome shotgun (WGS) entry which is preliminary data.</text>
</comment>
<dbReference type="Gene3D" id="6.10.110.10">
    <property type="match status" value="1"/>
</dbReference>
<name>A0A317SD83_9PEZI</name>
<keyword evidence="7" id="KW-1185">Reference proteome</keyword>
<keyword evidence="4" id="KW-1133">Transmembrane helix</keyword>
<reference evidence="6 7" key="1">
    <citation type="submission" date="2018-03" db="EMBL/GenBank/DDBJ databases">
        <title>Genomes of Pezizomycetes fungi and the evolution of truffles.</title>
        <authorList>
            <person name="Murat C."/>
            <person name="Payen T."/>
            <person name="Noel B."/>
            <person name="Kuo A."/>
            <person name="Martin F.M."/>
        </authorList>
    </citation>
    <scope>NUCLEOTIDE SEQUENCE [LARGE SCALE GENOMIC DNA]</scope>
    <source>
        <strain evidence="6">091103-1</strain>
    </source>
</reference>
<dbReference type="EMBL" id="PYWC01000253">
    <property type="protein sequence ID" value="PWW71590.1"/>
    <property type="molecule type" value="Genomic_DNA"/>
</dbReference>
<dbReference type="Proteomes" id="UP000246991">
    <property type="component" value="Unassembled WGS sequence"/>
</dbReference>
<gene>
    <name evidence="6" type="ORF">C7212DRAFT_339296</name>
</gene>
<evidence type="ECO:0000256" key="2">
    <source>
        <dbReference type="ARBA" id="ARBA00007262"/>
    </source>
</evidence>
<dbReference type="PANTHER" id="PTHR16932">
    <property type="entry name" value="INTERFERON ALPHA-INDUCIBLE PROTEIN 27"/>
    <property type="match status" value="1"/>
</dbReference>
<evidence type="ECO:0000256" key="1">
    <source>
        <dbReference type="ARBA" id="ARBA00004141"/>
    </source>
</evidence>
<dbReference type="InterPro" id="IPR009311">
    <property type="entry name" value="IFI6/IFI27-like"/>
</dbReference>
<dbReference type="PANTHER" id="PTHR16932:SF18">
    <property type="entry name" value="INTERFERON, ALPHA-INDUCIBLE PROTEIN 27-LIKE 2"/>
    <property type="match status" value="1"/>
</dbReference>
<organism evidence="6 7">
    <name type="scientific">Tuber magnatum</name>
    <name type="common">white Piedmont truffle</name>
    <dbReference type="NCBI Taxonomy" id="42249"/>
    <lineage>
        <taxon>Eukaryota</taxon>
        <taxon>Fungi</taxon>
        <taxon>Dikarya</taxon>
        <taxon>Ascomycota</taxon>
        <taxon>Pezizomycotina</taxon>
        <taxon>Pezizomycetes</taxon>
        <taxon>Pezizales</taxon>
        <taxon>Tuberaceae</taxon>
        <taxon>Tuber</taxon>
    </lineage>
</organism>
<dbReference type="STRING" id="42249.A0A317SD83"/>
<dbReference type="InterPro" id="IPR038213">
    <property type="entry name" value="IFI6/IFI27-like_sf"/>
</dbReference>
<comment type="subcellular location">
    <subcellularLocation>
        <location evidence="1">Membrane</location>
        <topology evidence="1">Multi-pass membrane protein</topology>
    </subcellularLocation>
</comment>
<evidence type="ECO:0000256" key="3">
    <source>
        <dbReference type="ARBA" id="ARBA00022692"/>
    </source>
</evidence>
<evidence type="ECO:0000256" key="4">
    <source>
        <dbReference type="ARBA" id="ARBA00022989"/>
    </source>
</evidence>
<dbReference type="AlphaFoldDB" id="A0A317SD83"/>
<proteinExistence type="inferred from homology"/>
<comment type="similarity">
    <text evidence="2">Belongs to the IFI6/IFI27 family.</text>
</comment>
<evidence type="ECO:0000313" key="7">
    <source>
        <dbReference type="Proteomes" id="UP000246991"/>
    </source>
</evidence>
<evidence type="ECO:0000313" key="6">
    <source>
        <dbReference type="EMBL" id="PWW71590.1"/>
    </source>
</evidence>
<evidence type="ECO:0000256" key="5">
    <source>
        <dbReference type="ARBA" id="ARBA00023136"/>
    </source>
</evidence>
<dbReference type="Pfam" id="PF06140">
    <property type="entry name" value="Ifi-6-16"/>
    <property type="match status" value="1"/>
</dbReference>
<protein>
    <submittedName>
        <fullName evidence="6">Uncharacterized protein</fullName>
    </submittedName>
</protein>
<dbReference type="GO" id="GO:0016020">
    <property type="term" value="C:membrane"/>
    <property type="evidence" value="ECO:0007669"/>
    <property type="project" value="UniProtKB-SubCell"/>
</dbReference>
<accession>A0A317SD83</accession>
<keyword evidence="3" id="KW-0812">Transmembrane</keyword>
<sequence length="279" mass="29988">MHFSESDLRIIEQNPLEDFRSTYRQFFHEKTDLTVEKVREKPEILKLVLNDAAVEENSRELFHVFLLQLSLTDASGELRYPSGSDTVFRKRILLFAGEWPNQLDLDGDALSLCADGLFKALAPEAEVPDEDVWSTVYNLLTAFPAVDSPEARKNVAIMAKDYLTKYAKEHPYLLALNVGLSLVGFAVPPLLGVLGFTGAGVSAGSAAAAWQSGFMGAVPKGSLFAACQAIGATGAAPFVSAVGWITGSTITGATVAWDAIKGDKKAAKDESGTEGETKL</sequence>
<keyword evidence="5" id="KW-0472">Membrane</keyword>